<proteinExistence type="predicted"/>
<reference evidence="2" key="1">
    <citation type="submission" date="2020-10" db="EMBL/GenBank/DDBJ databases">
        <authorList>
            <person name="Gilroy R."/>
        </authorList>
    </citation>
    <scope>NUCLEOTIDE SEQUENCE</scope>
    <source>
        <strain evidence="2">ChiGjej1B1-1684</strain>
    </source>
</reference>
<accession>A0A9D1S812</accession>
<sequence length="74" mass="8358">PGFLLITKPYVNLNISPDYLHSFINSFLDETLKMMLVGAAVTAVLYIIVLVLVGHFKKRAIKKGYKERHKGNLV</sequence>
<evidence type="ECO:0000313" key="3">
    <source>
        <dbReference type="Proteomes" id="UP000824118"/>
    </source>
</evidence>
<evidence type="ECO:0000256" key="1">
    <source>
        <dbReference type="SAM" id="Phobius"/>
    </source>
</evidence>
<dbReference type="Proteomes" id="UP000824118">
    <property type="component" value="Unassembled WGS sequence"/>
</dbReference>
<keyword evidence="1" id="KW-0472">Membrane</keyword>
<keyword evidence="1" id="KW-0812">Transmembrane</keyword>
<dbReference type="EMBL" id="DVNG01000103">
    <property type="protein sequence ID" value="HIU50704.1"/>
    <property type="molecule type" value="Genomic_DNA"/>
</dbReference>
<comment type="caution">
    <text evidence="2">The sequence shown here is derived from an EMBL/GenBank/DDBJ whole genome shotgun (WGS) entry which is preliminary data.</text>
</comment>
<keyword evidence="1" id="KW-1133">Transmembrane helix</keyword>
<reference evidence="2" key="2">
    <citation type="journal article" date="2021" name="PeerJ">
        <title>Extensive microbial diversity within the chicken gut microbiome revealed by metagenomics and culture.</title>
        <authorList>
            <person name="Gilroy R."/>
            <person name="Ravi A."/>
            <person name="Getino M."/>
            <person name="Pursley I."/>
            <person name="Horton D.L."/>
            <person name="Alikhan N.F."/>
            <person name="Baker D."/>
            <person name="Gharbi K."/>
            <person name="Hall N."/>
            <person name="Watson M."/>
            <person name="Adriaenssens E.M."/>
            <person name="Foster-Nyarko E."/>
            <person name="Jarju S."/>
            <person name="Secka A."/>
            <person name="Antonio M."/>
            <person name="Oren A."/>
            <person name="Chaudhuri R.R."/>
            <person name="La Ragione R."/>
            <person name="Hildebrand F."/>
            <person name="Pallen M.J."/>
        </authorList>
    </citation>
    <scope>NUCLEOTIDE SEQUENCE</scope>
    <source>
        <strain evidence="2">ChiGjej1B1-1684</strain>
    </source>
</reference>
<protein>
    <submittedName>
        <fullName evidence="2">Uncharacterized protein</fullName>
    </submittedName>
</protein>
<evidence type="ECO:0000313" key="2">
    <source>
        <dbReference type="EMBL" id="HIU50704.1"/>
    </source>
</evidence>
<name>A0A9D1S812_9FIRM</name>
<feature type="non-terminal residue" evidence="2">
    <location>
        <position position="1"/>
    </location>
</feature>
<organism evidence="2 3">
    <name type="scientific">Candidatus Limousia pullorum</name>
    <dbReference type="NCBI Taxonomy" id="2840860"/>
    <lineage>
        <taxon>Bacteria</taxon>
        <taxon>Bacillati</taxon>
        <taxon>Bacillota</taxon>
        <taxon>Clostridia</taxon>
        <taxon>Eubacteriales</taxon>
        <taxon>Oscillospiraceae</taxon>
        <taxon>Oscillospiraceae incertae sedis</taxon>
        <taxon>Candidatus Limousia</taxon>
    </lineage>
</organism>
<dbReference type="AlphaFoldDB" id="A0A9D1S812"/>
<feature type="transmembrane region" description="Helical" evidence="1">
    <location>
        <begin position="35"/>
        <end position="56"/>
    </location>
</feature>
<gene>
    <name evidence="2" type="ORF">IAD22_06805</name>
</gene>